<evidence type="ECO:0000313" key="2">
    <source>
        <dbReference type="EMBL" id="GAA1502215.1"/>
    </source>
</evidence>
<sequence length="126" mass="13482">MKVARRTANKVPEVTVYFWIIKVLATTVGETAADLLDMNRLRALGPVLAFWAAYVLTRPLGASLGDWLSQSRDAAGLGLGTVGPSVVFLLASVLLVVHLTRSRVDVVDERAGGPGEPVPINARTYP</sequence>
<name>A0ABP4KFG0_9ACTN</name>
<evidence type="ECO:0008006" key="4">
    <source>
        <dbReference type="Google" id="ProtNLM"/>
    </source>
</evidence>
<keyword evidence="1" id="KW-0472">Membrane</keyword>
<keyword evidence="1" id="KW-1133">Transmembrane helix</keyword>
<organism evidence="2 3">
    <name type="scientific">Dactylosporangium maewongense</name>
    <dbReference type="NCBI Taxonomy" id="634393"/>
    <lineage>
        <taxon>Bacteria</taxon>
        <taxon>Bacillati</taxon>
        <taxon>Actinomycetota</taxon>
        <taxon>Actinomycetes</taxon>
        <taxon>Micromonosporales</taxon>
        <taxon>Micromonosporaceae</taxon>
        <taxon>Dactylosporangium</taxon>
    </lineage>
</organism>
<dbReference type="InterPro" id="IPR007136">
    <property type="entry name" value="DUF347"/>
</dbReference>
<feature type="transmembrane region" description="Helical" evidence="1">
    <location>
        <begin position="74"/>
        <end position="97"/>
    </location>
</feature>
<keyword evidence="1" id="KW-0812">Transmembrane</keyword>
<dbReference type="Pfam" id="PF03988">
    <property type="entry name" value="DUF347"/>
    <property type="match status" value="2"/>
</dbReference>
<proteinExistence type="predicted"/>
<evidence type="ECO:0000256" key="1">
    <source>
        <dbReference type="SAM" id="Phobius"/>
    </source>
</evidence>
<gene>
    <name evidence="2" type="ORF">GCM10009827_013400</name>
</gene>
<dbReference type="Proteomes" id="UP001501470">
    <property type="component" value="Unassembled WGS sequence"/>
</dbReference>
<comment type="caution">
    <text evidence="2">The sequence shown here is derived from an EMBL/GenBank/DDBJ whole genome shotgun (WGS) entry which is preliminary data.</text>
</comment>
<dbReference type="RefSeq" id="WP_344500562.1">
    <property type="nucleotide sequence ID" value="NZ_BAAAQD010000001.1"/>
</dbReference>
<feature type="transmembrane region" description="Helical" evidence="1">
    <location>
        <begin position="43"/>
        <end position="62"/>
    </location>
</feature>
<dbReference type="EMBL" id="BAAAQD010000001">
    <property type="protein sequence ID" value="GAA1502215.1"/>
    <property type="molecule type" value="Genomic_DNA"/>
</dbReference>
<reference evidence="3" key="1">
    <citation type="journal article" date="2019" name="Int. J. Syst. Evol. Microbiol.">
        <title>The Global Catalogue of Microorganisms (GCM) 10K type strain sequencing project: providing services to taxonomists for standard genome sequencing and annotation.</title>
        <authorList>
            <consortium name="The Broad Institute Genomics Platform"/>
            <consortium name="The Broad Institute Genome Sequencing Center for Infectious Disease"/>
            <person name="Wu L."/>
            <person name="Ma J."/>
        </authorList>
    </citation>
    <scope>NUCLEOTIDE SEQUENCE [LARGE SCALE GENOMIC DNA]</scope>
    <source>
        <strain evidence="3">JCM 15933</strain>
    </source>
</reference>
<evidence type="ECO:0000313" key="3">
    <source>
        <dbReference type="Proteomes" id="UP001501470"/>
    </source>
</evidence>
<protein>
    <recommendedName>
        <fullName evidence="4">MFS transporter</fullName>
    </recommendedName>
</protein>
<accession>A0ABP4KFG0</accession>
<keyword evidence="3" id="KW-1185">Reference proteome</keyword>